<protein>
    <recommendedName>
        <fullName evidence="1">EAL domain-containing protein</fullName>
    </recommendedName>
</protein>
<evidence type="ECO:0000313" key="2">
    <source>
        <dbReference type="EMBL" id="SOR29092.1"/>
    </source>
</evidence>
<dbReference type="Gene3D" id="3.20.20.450">
    <property type="entry name" value="EAL domain"/>
    <property type="match status" value="1"/>
</dbReference>
<dbReference type="Pfam" id="PF00563">
    <property type="entry name" value="EAL"/>
    <property type="match status" value="1"/>
</dbReference>
<dbReference type="PROSITE" id="PS50883">
    <property type="entry name" value="EAL"/>
    <property type="match status" value="1"/>
</dbReference>
<dbReference type="CDD" id="cd01948">
    <property type="entry name" value="EAL"/>
    <property type="match status" value="1"/>
</dbReference>
<dbReference type="EMBL" id="LT962688">
    <property type="protein sequence ID" value="SOR29092.1"/>
    <property type="molecule type" value="Genomic_DNA"/>
</dbReference>
<feature type="domain" description="EAL" evidence="1">
    <location>
        <begin position="25"/>
        <end position="275"/>
    </location>
</feature>
<name>A0A2N9AP69_METEX</name>
<dbReference type="InterPro" id="IPR001633">
    <property type="entry name" value="EAL_dom"/>
</dbReference>
<reference evidence="3" key="1">
    <citation type="submission" date="2017-10" db="EMBL/GenBank/DDBJ databases">
        <authorList>
            <person name="Regsiter A."/>
            <person name="William W."/>
        </authorList>
    </citation>
    <scope>NUCLEOTIDE SEQUENCE [LARGE SCALE GENOMIC DNA]</scope>
</reference>
<accession>A0A2N9AP69</accession>
<dbReference type="InterPro" id="IPR035919">
    <property type="entry name" value="EAL_sf"/>
</dbReference>
<evidence type="ECO:0000259" key="1">
    <source>
        <dbReference type="PROSITE" id="PS50883"/>
    </source>
</evidence>
<gene>
    <name evidence="2" type="ORF">TK0001_2490</name>
</gene>
<evidence type="ECO:0000313" key="3">
    <source>
        <dbReference type="Proteomes" id="UP000233769"/>
    </source>
</evidence>
<proteinExistence type="predicted"/>
<dbReference type="AlphaFoldDB" id="A0A2N9AP69"/>
<dbReference type="SMART" id="SM00052">
    <property type="entry name" value="EAL"/>
    <property type="match status" value="1"/>
</dbReference>
<dbReference type="GO" id="GO:0071111">
    <property type="term" value="F:cyclic-guanylate-specific phosphodiesterase activity"/>
    <property type="evidence" value="ECO:0007669"/>
    <property type="project" value="InterPro"/>
</dbReference>
<dbReference type="Proteomes" id="UP000233769">
    <property type="component" value="Chromosome tk0001"/>
</dbReference>
<dbReference type="PANTHER" id="PTHR33121">
    <property type="entry name" value="CYCLIC DI-GMP PHOSPHODIESTERASE PDEF"/>
    <property type="match status" value="1"/>
</dbReference>
<dbReference type="PANTHER" id="PTHR33121:SF15">
    <property type="entry name" value="BLUE LIGHT- AND TEMPERATURE-REGULATED ANTIREPRESSOR BLUF"/>
    <property type="match status" value="1"/>
</dbReference>
<organism evidence="2 3">
    <name type="scientific">Methylorubrum extorquens</name>
    <name type="common">Methylobacterium dichloromethanicum</name>
    <name type="synonym">Methylobacterium extorquens</name>
    <dbReference type="NCBI Taxonomy" id="408"/>
    <lineage>
        <taxon>Bacteria</taxon>
        <taxon>Pseudomonadati</taxon>
        <taxon>Pseudomonadota</taxon>
        <taxon>Alphaproteobacteria</taxon>
        <taxon>Hyphomicrobiales</taxon>
        <taxon>Methylobacteriaceae</taxon>
        <taxon>Methylorubrum</taxon>
    </lineage>
</organism>
<sequence length="283" mass="30820">MQRVRDWTRLSTPAPRRIMKTDATPRTACRACRDGADLDFSFTMAFQPIVDVANARVWGYEALVRGPDGQSAGSILSRVTDETLYRFDQAARVKAIELAGRLFPPGGDTKLSINFMPNAVYEPAACIRASLEAARRVGFDNGRLNFEFTENERFHDIAHVQRIVTEYRRQGFFTALDDFGAGYAGLGLLANFRPDLIKIDMDLVRGIDADAGRRTIVAGINQIARALGVAVIAEGIETAAEAEALHGLGIDLLQGYHFARPALEALPPVAGFAADGAPVKRVA</sequence>
<dbReference type="InterPro" id="IPR050706">
    <property type="entry name" value="Cyclic-di-GMP_PDE-like"/>
</dbReference>
<dbReference type="SUPFAM" id="SSF141868">
    <property type="entry name" value="EAL domain-like"/>
    <property type="match status" value="1"/>
</dbReference>